<dbReference type="Pfam" id="PF00067">
    <property type="entry name" value="p450"/>
    <property type="match status" value="1"/>
</dbReference>
<evidence type="ECO:0000313" key="5">
    <source>
        <dbReference type="Proteomes" id="UP000281738"/>
    </source>
</evidence>
<keyword evidence="2" id="KW-0349">Heme</keyword>
<dbReference type="Proteomes" id="UP000281738">
    <property type="component" value="Unassembled WGS sequence"/>
</dbReference>
<keyword evidence="2" id="KW-0408">Iron</keyword>
<dbReference type="SUPFAM" id="SSF48264">
    <property type="entry name" value="Cytochrome P450"/>
    <property type="match status" value="1"/>
</dbReference>
<evidence type="ECO:0000256" key="2">
    <source>
        <dbReference type="RuleBase" id="RU000461"/>
    </source>
</evidence>
<dbReference type="InterPro" id="IPR002397">
    <property type="entry name" value="Cyt_P450_B"/>
</dbReference>
<organism evidence="4 5">
    <name type="scientific">Nocardioides aurantiacus</name>
    <dbReference type="NCBI Taxonomy" id="86796"/>
    <lineage>
        <taxon>Bacteria</taxon>
        <taxon>Bacillati</taxon>
        <taxon>Actinomycetota</taxon>
        <taxon>Actinomycetes</taxon>
        <taxon>Propionibacteriales</taxon>
        <taxon>Nocardioidaceae</taxon>
        <taxon>Nocardioides</taxon>
    </lineage>
</organism>
<comment type="caution">
    <text evidence="4">The sequence shown here is derived from an EMBL/GenBank/DDBJ whole genome shotgun (WGS) entry which is preliminary data.</text>
</comment>
<keyword evidence="2" id="KW-0560">Oxidoreductase</keyword>
<dbReference type="GO" id="GO:0004497">
    <property type="term" value="F:monooxygenase activity"/>
    <property type="evidence" value="ECO:0007669"/>
    <property type="project" value="UniProtKB-KW"/>
</dbReference>
<dbReference type="PRINTS" id="PR00359">
    <property type="entry name" value="BP450"/>
</dbReference>
<gene>
    <name evidence="4" type="ORF">EDD33_1996</name>
</gene>
<dbReference type="OrthoDB" id="502624at2"/>
<feature type="region of interest" description="Disordered" evidence="3">
    <location>
        <begin position="1"/>
        <end position="22"/>
    </location>
</feature>
<protein>
    <submittedName>
        <fullName evidence="4">Cytochrome P450</fullName>
    </submittedName>
</protein>
<proteinExistence type="inferred from homology"/>
<dbReference type="GO" id="GO:0020037">
    <property type="term" value="F:heme binding"/>
    <property type="evidence" value="ECO:0007669"/>
    <property type="project" value="InterPro"/>
</dbReference>
<sequence length="412" mass="44870">MPERNLQFRPTLAAPQTATEPEPRRTITRVRMGAAGVGLLVDDYHEASRILSDVDVYGSAGELTDSVFDDEPSNSCVGGEDAVYSVNQTDGEHHRRVRQALRRVIDKRVRAIARDLIDDVDTTVDRALGLGTFDAVDEIGTPIANAVMSRLLGLDDRLVESLRAAVYGGHPVSQLDGTLVDWVAQRRAQPTDDLVSDLMAELPSLDDRMVAANTRLLALSGVEVLGALVTNAIVCLAQDPATQDAVRRDEALLPDLIREVQRFASPIARGVYRMTKQTSTIGPYTVPAGTLLAIGVDRCNRDAAALAAGHEFDVEAHRGFEQLTFGRGRHSCLGIPVTRLVVTQAIRTFVQRTAGVSLTIDPSELRFHDTIVMNGLVGLPIRVELSHHRGLDQPGHHHDEQSKERQSGEGAR</sequence>
<dbReference type="PANTHER" id="PTHR46696">
    <property type="entry name" value="P450, PUTATIVE (EUROFUNG)-RELATED"/>
    <property type="match status" value="1"/>
</dbReference>
<evidence type="ECO:0000313" key="4">
    <source>
        <dbReference type="EMBL" id="ROR91135.1"/>
    </source>
</evidence>
<keyword evidence="5" id="KW-1185">Reference proteome</keyword>
<dbReference type="GO" id="GO:0016705">
    <property type="term" value="F:oxidoreductase activity, acting on paired donors, with incorporation or reduction of molecular oxygen"/>
    <property type="evidence" value="ECO:0007669"/>
    <property type="project" value="InterPro"/>
</dbReference>
<dbReference type="GO" id="GO:0005506">
    <property type="term" value="F:iron ion binding"/>
    <property type="evidence" value="ECO:0007669"/>
    <property type="project" value="InterPro"/>
</dbReference>
<dbReference type="AlphaFoldDB" id="A0A3N2CUC4"/>
<dbReference type="InterPro" id="IPR001128">
    <property type="entry name" value="Cyt_P450"/>
</dbReference>
<dbReference type="Gene3D" id="1.10.630.10">
    <property type="entry name" value="Cytochrome P450"/>
    <property type="match status" value="1"/>
</dbReference>
<dbReference type="EMBL" id="RKHO01000001">
    <property type="protein sequence ID" value="ROR91135.1"/>
    <property type="molecule type" value="Genomic_DNA"/>
</dbReference>
<name>A0A3N2CUC4_9ACTN</name>
<keyword evidence="2" id="KW-0503">Monooxygenase</keyword>
<reference evidence="4 5" key="1">
    <citation type="submission" date="2018-11" db="EMBL/GenBank/DDBJ databases">
        <title>Sequencing the genomes of 1000 actinobacteria strains.</title>
        <authorList>
            <person name="Klenk H.-P."/>
        </authorList>
    </citation>
    <scope>NUCLEOTIDE SEQUENCE [LARGE SCALE GENOMIC DNA]</scope>
    <source>
        <strain evidence="4 5">DSM 12652</strain>
    </source>
</reference>
<evidence type="ECO:0000256" key="3">
    <source>
        <dbReference type="SAM" id="MobiDB-lite"/>
    </source>
</evidence>
<keyword evidence="2" id="KW-0479">Metal-binding</keyword>
<dbReference type="PROSITE" id="PS00086">
    <property type="entry name" value="CYTOCHROME_P450"/>
    <property type="match status" value="1"/>
</dbReference>
<evidence type="ECO:0000256" key="1">
    <source>
        <dbReference type="ARBA" id="ARBA00010617"/>
    </source>
</evidence>
<dbReference type="PANTHER" id="PTHR46696:SF1">
    <property type="entry name" value="CYTOCHROME P450 YJIB-RELATED"/>
    <property type="match status" value="1"/>
</dbReference>
<dbReference type="InterPro" id="IPR017972">
    <property type="entry name" value="Cyt_P450_CS"/>
</dbReference>
<comment type="similarity">
    <text evidence="1 2">Belongs to the cytochrome P450 family.</text>
</comment>
<dbReference type="InterPro" id="IPR036396">
    <property type="entry name" value="Cyt_P450_sf"/>
</dbReference>
<accession>A0A3N2CUC4</accession>
<feature type="region of interest" description="Disordered" evidence="3">
    <location>
        <begin position="389"/>
        <end position="412"/>
    </location>
</feature>